<protein>
    <submittedName>
        <fullName evidence="2">Uncharacterized protein</fullName>
    </submittedName>
</protein>
<sequence>MSHQINLCMQHLDIDNLLVLKKCKLTPYLHHLNLLLFILVKLSRFILYINILYKNAILTMRPLQEWF</sequence>
<keyword evidence="1" id="KW-0472">Membrane</keyword>
<keyword evidence="3" id="KW-1185">Reference proteome</keyword>
<keyword evidence="1" id="KW-1133">Transmembrane helix</keyword>
<evidence type="ECO:0000313" key="3">
    <source>
        <dbReference type="Proteomes" id="UP000228934"/>
    </source>
</evidence>
<organism evidence="2 3">
    <name type="scientific">Aquarana catesbeiana</name>
    <name type="common">American bullfrog</name>
    <name type="synonym">Rana catesbeiana</name>
    <dbReference type="NCBI Taxonomy" id="8400"/>
    <lineage>
        <taxon>Eukaryota</taxon>
        <taxon>Metazoa</taxon>
        <taxon>Chordata</taxon>
        <taxon>Craniata</taxon>
        <taxon>Vertebrata</taxon>
        <taxon>Euteleostomi</taxon>
        <taxon>Amphibia</taxon>
        <taxon>Batrachia</taxon>
        <taxon>Anura</taxon>
        <taxon>Neobatrachia</taxon>
        <taxon>Ranoidea</taxon>
        <taxon>Ranidae</taxon>
        <taxon>Aquarana</taxon>
    </lineage>
</organism>
<evidence type="ECO:0000313" key="2">
    <source>
        <dbReference type="EMBL" id="PIO30782.1"/>
    </source>
</evidence>
<proteinExistence type="predicted"/>
<dbReference type="Proteomes" id="UP000228934">
    <property type="component" value="Unassembled WGS sequence"/>
</dbReference>
<name>A0A2G9RSA9_AQUCT</name>
<keyword evidence="1" id="KW-0812">Transmembrane</keyword>
<reference evidence="3" key="1">
    <citation type="journal article" date="2017" name="Nat. Commun.">
        <title>The North American bullfrog draft genome provides insight into hormonal regulation of long noncoding RNA.</title>
        <authorList>
            <person name="Hammond S.A."/>
            <person name="Warren R.L."/>
            <person name="Vandervalk B.P."/>
            <person name="Kucuk E."/>
            <person name="Khan H."/>
            <person name="Gibb E.A."/>
            <person name="Pandoh P."/>
            <person name="Kirk H."/>
            <person name="Zhao Y."/>
            <person name="Jones M."/>
            <person name="Mungall A.J."/>
            <person name="Coope R."/>
            <person name="Pleasance S."/>
            <person name="Moore R.A."/>
            <person name="Holt R.A."/>
            <person name="Round J.M."/>
            <person name="Ohora S."/>
            <person name="Walle B.V."/>
            <person name="Veldhoen N."/>
            <person name="Helbing C.C."/>
            <person name="Birol I."/>
        </authorList>
    </citation>
    <scope>NUCLEOTIDE SEQUENCE [LARGE SCALE GENOMIC DNA]</scope>
</reference>
<evidence type="ECO:0000256" key="1">
    <source>
        <dbReference type="SAM" id="Phobius"/>
    </source>
</evidence>
<accession>A0A2G9RSA9</accession>
<dbReference type="EMBL" id="KV930196">
    <property type="protein sequence ID" value="PIO30782.1"/>
    <property type="molecule type" value="Genomic_DNA"/>
</dbReference>
<gene>
    <name evidence="2" type="ORF">AB205_0017660</name>
</gene>
<dbReference type="AlphaFoldDB" id="A0A2G9RSA9"/>
<feature type="transmembrane region" description="Helical" evidence="1">
    <location>
        <begin position="34"/>
        <end position="53"/>
    </location>
</feature>